<gene>
    <name evidence="1" type="ORF">AG1IA_08980</name>
</gene>
<protein>
    <submittedName>
        <fullName evidence="1">Uncharacterized protein</fullName>
    </submittedName>
</protein>
<sequence>MREHPDNPRLFYPGLSQIYLEYARGFYGSLITNPLSSTLHDQSSTLHRWVTSSSCCAWSPDNLKGSKSMVFPIPVNGDILGLLEDGYGQLQLAKGVASQFYTSTNFMRQNIKNITTRWLTISGADCALLGALWWQSYSQGTMCGSSVCDNLHYRDCKQNDRLRLELNDSSMLKGGSAWDTVGMYCNSTYRYVERSHPFNSVRIVALCINSMEIDYHGTTIRSNSIIPSACRTYAHSQYLTRFLVAASSVVCSRMTFSLYELDDKRRAAMTSLASNDESWSVPEFAIPLVSMNDTSFKQTLVV</sequence>
<dbReference type="OrthoDB" id="2958007at2759"/>
<evidence type="ECO:0000313" key="2">
    <source>
        <dbReference type="Proteomes" id="UP000011668"/>
    </source>
</evidence>
<accession>L8WKU9</accession>
<dbReference type="AlphaFoldDB" id="L8WKU9"/>
<dbReference type="HOGENOM" id="CLU_921910_0_0_1"/>
<dbReference type="Proteomes" id="UP000011668">
    <property type="component" value="Unassembled WGS sequence"/>
</dbReference>
<dbReference type="EMBL" id="AFRT01002909">
    <property type="protein sequence ID" value="ELU36994.1"/>
    <property type="molecule type" value="Genomic_DNA"/>
</dbReference>
<reference evidence="1 2" key="1">
    <citation type="journal article" date="2013" name="Nat. Commun.">
        <title>The evolution and pathogenic mechanisms of the rice sheath blight pathogen.</title>
        <authorList>
            <person name="Zheng A."/>
            <person name="Lin R."/>
            <person name="Xu L."/>
            <person name="Qin P."/>
            <person name="Tang C."/>
            <person name="Ai P."/>
            <person name="Zhang D."/>
            <person name="Liu Y."/>
            <person name="Sun Z."/>
            <person name="Feng H."/>
            <person name="Wang Y."/>
            <person name="Chen Y."/>
            <person name="Liang X."/>
            <person name="Fu R."/>
            <person name="Li Q."/>
            <person name="Zhang J."/>
            <person name="Yu X."/>
            <person name="Xie Z."/>
            <person name="Ding L."/>
            <person name="Guan P."/>
            <person name="Tang J."/>
            <person name="Liang Y."/>
            <person name="Wang S."/>
            <person name="Deng Q."/>
            <person name="Li S."/>
            <person name="Zhu J."/>
            <person name="Wang L."/>
            <person name="Liu H."/>
            <person name="Li P."/>
        </authorList>
    </citation>
    <scope>NUCLEOTIDE SEQUENCE [LARGE SCALE GENOMIC DNA]</scope>
    <source>
        <strain evidence="2">AG-1 IA</strain>
    </source>
</reference>
<keyword evidence="2" id="KW-1185">Reference proteome</keyword>
<comment type="caution">
    <text evidence="1">The sequence shown here is derived from an EMBL/GenBank/DDBJ whole genome shotgun (WGS) entry which is preliminary data.</text>
</comment>
<name>L8WKU9_THACA</name>
<proteinExistence type="predicted"/>
<evidence type="ECO:0000313" key="1">
    <source>
        <dbReference type="EMBL" id="ELU36994.1"/>
    </source>
</evidence>
<organism evidence="1 2">
    <name type="scientific">Thanatephorus cucumeris (strain AG1-IA)</name>
    <name type="common">Rice sheath blight fungus</name>
    <name type="synonym">Rhizoctonia solani</name>
    <dbReference type="NCBI Taxonomy" id="983506"/>
    <lineage>
        <taxon>Eukaryota</taxon>
        <taxon>Fungi</taxon>
        <taxon>Dikarya</taxon>
        <taxon>Basidiomycota</taxon>
        <taxon>Agaricomycotina</taxon>
        <taxon>Agaricomycetes</taxon>
        <taxon>Cantharellales</taxon>
        <taxon>Ceratobasidiaceae</taxon>
        <taxon>Rhizoctonia</taxon>
        <taxon>Rhizoctonia solani AG-1</taxon>
    </lineage>
</organism>